<evidence type="ECO:0008006" key="3">
    <source>
        <dbReference type="Google" id="ProtNLM"/>
    </source>
</evidence>
<name>A0ABT9IXZ9_9BACL</name>
<accession>A0ABT9IXZ9</accession>
<proteinExistence type="predicted"/>
<dbReference type="RefSeq" id="WP_305990982.1">
    <property type="nucleotide sequence ID" value="NZ_JAVAMP010000002.1"/>
</dbReference>
<dbReference type="Proteomes" id="UP001231941">
    <property type="component" value="Unassembled WGS sequence"/>
</dbReference>
<keyword evidence="2" id="KW-1185">Reference proteome</keyword>
<protein>
    <recommendedName>
        <fullName evidence="3">Prophage tail endopeptidase domain-containing protein</fullName>
    </recommendedName>
</protein>
<organism evidence="1 2">
    <name type="scientific">Chengkuizengella axinellae</name>
    <dbReference type="NCBI Taxonomy" id="3064388"/>
    <lineage>
        <taxon>Bacteria</taxon>
        <taxon>Bacillati</taxon>
        <taxon>Bacillota</taxon>
        <taxon>Bacilli</taxon>
        <taxon>Bacillales</taxon>
        <taxon>Paenibacillaceae</taxon>
        <taxon>Chengkuizengella</taxon>
    </lineage>
</organism>
<dbReference type="EMBL" id="JAVAMP010000002">
    <property type="protein sequence ID" value="MDP5273675.1"/>
    <property type="molecule type" value="Genomic_DNA"/>
</dbReference>
<sequence length="530" mass="60323">MISVSSDFKSALEANHRFWKMKVEIERNSDGAVPIDISDRVISVSISHDFSRRNASLEIEIENNDYSLSPLNRESATNLVGGVYDPLLDSRHIIRVYEGLLTDSGYEYVQRFNGVLGDDLDASAFPSVIRMNCRDYSKLFQDTYIYQSKTYSGVYTANNGDDNLTIVEYVMQDLINQFCPDYGINIEVLNPTQFVIGQPDKPYTAKNTSLWDALQLLADSSSHELRFNEQGRLILRKIERDFSENNPVIELDESSLIRDSVSLSDADVRNHIMVRVQGLDPVEKKNEDSIRKYGRRYMEVQRSISNVLTTQEQAHELAENFLVDLSWVNPIDEVEIPLYPILQVGDIVSIKNDSIGTNPMYDKFKVIRVQDSFNKSLKRTSLYLQGHTNYTPEESIAPTAPTDLSNEIITREIQNYIGSGWSGNSKRTHFAMLKWEPPTKDEDGNSLISDFGGYTIFRKKGNASQTNHDWLPIASVKSYIKALNLKVNYFYDYSVSSGEYTYKIRTMNRLGKVSAESDVMTVSVPNNSYT</sequence>
<evidence type="ECO:0000313" key="2">
    <source>
        <dbReference type="Proteomes" id="UP001231941"/>
    </source>
</evidence>
<gene>
    <name evidence="1" type="ORF">Q5Y73_06140</name>
</gene>
<evidence type="ECO:0000313" key="1">
    <source>
        <dbReference type="EMBL" id="MDP5273675.1"/>
    </source>
</evidence>
<reference evidence="1 2" key="1">
    <citation type="submission" date="2023-08" db="EMBL/GenBank/DDBJ databases">
        <authorList>
            <person name="Park J.-S."/>
        </authorList>
    </citation>
    <scope>NUCLEOTIDE SEQUENCE [LARGE SCALE GENOMIC DNA]</scope>
    <source>
        <strain evidence="1 2">2205SS18-9</strain>
    </source>
</reference>
<comment type="caution">
    <text evidence="1">The sequence shown here is derived from an EMBL/GenBank/DDBJ whole genome shotgun (WGS) entry which is preliminary data.</text>
</comment>